<gene>
    <name evidence="2" type="ORF">SAMN05421849_1401</name>
</gene>
<proteinExistence type="predicted"/>
<dbReference type="InterPro" id="IPR011604">
    <property type="entry name" value="PDDEXK-like_dom_sf"/>
</dbReference>
<evidence type="ECO:0000313" key="2">
    <source>
        <dbReference type="EMBL" id="SIT80965.1"/>
    </source>
</evidence>
<dbReference type="InterPro" id="IPR027417">
    <property type="entry name" value="P-loop_NTPase"/>
</dbReference>
<dbReference type="RefSeq" id="WP_076648965.1">
    <property type="nucleotide sequence ID" value="NZ_FTPS01000001.1"/>
</dbReference>
<organism evidence="2 3">
    <name type="scientific">Pontibaca methylaminivorans</name>
    <dbReference type="NCBI Taxonomy" id="515897"/>
    <lineage>
        <taxon>Bacteria</taxon>
        <taxon>Pseudomonadati</taxon>
        <taxon>Pseudomonadota</taxon>
        <taxon>Alphaproteobacteria</taxon>
        <taxon>Rhodobacterales</taxon>
        <taxon>Roseobacteraceae</taxon>
        <taxon>Pontibaca</taxon>
    </lineage>
</organism>
<feature type="domain" description="PD-(D/E)XK endonuclease-like" evidence="1">
    <location>
        <begin position="711"/>
        <end position="938"/>
    </location>
</feature>
<dbReference type="SUPFAM" id="SSF52540">
    <property type="entry name" value="P-loop containing nucleoside triphosphate hydrolases"/>
    <property type="match status" value="1"/>
</dbReference>
<dbReference type="EMBL" id="FTPS01000001">
    <property type="protein sequence ID" value="SIT80965.1"/>
    <property type="molecule type" value="Genomic_DNA"/>
</dbReference>
<name>A0A1R3WSL2_9RHOB</name>
<dbReference type="Gene3D" id="3.90.320.10">
    <property type="match status" value="1"/>
</dbReference>
<evidence type="ECO:0000259" key="1">
    <source>
        <dbReference type="Pfam" id="PF12705"/>
    </source>
</evidence>
<protein>
    <submittedName>
        <fullName evidence="2">Double-strand break repair protein AddB</fullName>
    </submittedName>
</protein>
<evidence type="ECO:0000313" key="3">
    <source>
        <dbReference type="Proteomes" id="UP000192455"/>
    </source>
</evidence>
<dbReference type="NCBIfam" id="TIGR02786">
    <property type="entry name" value="addB_alphas"/>
    <property type="match status" value="1"/>
</dbReference>
<dbReference type="InterPro" id="IPR038726">
    <property type="entry name" value="PDDEXK_AddAB-type"/>
</dbReference>
<dbReference type="AlphaFoldDB" id="A0A1R3WSL2"/>
<dbReference type="Proteomes" id="UP000192455">
    <property type="component" value="Unassembled WGS sequence"/>
</dbReference>
<sequence>MFEPAAQARVFALPCGVDFPAELVAGLLGRSKGPPEALARVHLIVNTRRMARRLRAILDRGPARLLPRILLLEDLALAPLGAPLPPPVPPLRRRLELAQLVHRLLERQPDLAARASAFDLADSLADLMEEMQGEGVGIDAIRALRVEDMSGHWERALAFFDIAATFLAQSGARGLDPQARQRRLVESLAARWKQVPPAHPVILAGSTGSRGTTAMLMRAVARLPQGAVVLPGFDFDLPAGIWDALDPQGERPGAEDHPQYRFRRLMRDLDIAPDTIRRWTAARPPSPARNRLVSLALRPAPVTDAWLSEGPALSDLAGATGAMTLVEAPSPRAEALAIALRLRQAVENGESAALITPDRLLTRQVTAALERWEILPDDSAGMPLQLSPPGRFLRQVAGLFRERLSCEALLALLKHPLTHSGDGRGDHLRLARDFEIFLRSRGPAFPDATGIAAGCGDSPETQRWGRWIGEWICGQHIAGEAPLADWVARLRAVAESIAAGAGAAGSGGLWDRNAGQQALEVVESLAAEADHGGAMTASDFGNLLGTLLAAREVRDRDAPRPDVMIWGTLEARVQGAGVVILGGLNEGIWPDAARPDPWLNRALRMQAGLLLPERRIGLAAHDFQQAIAAPEVWLTRATRTNDADSVPSRWLNRLVNLLNGLPEAGGRAALEGMRARGRGWLDRVTALEAVARQAPAPRPAPAPPLIARPRRLSITEIRTLIRDPYAIYARHVLRLRPLDPLVKTPDARLRGIAVHDFLERLIRTSLEDRGVLARDGFLALAGQVLSEHVAWPAARRLWHRRLEGIAEPFLAHERAQRETATPAGLEIRARLELSPPGFTLTGRADRIDRSAGGSLVIYDYKTGNPPTAPVQRRFDKQLLLAAVIAEHGGFEGIAPAPVSAAAFVGVGTQFKTSAAPLDEEPPAQVLDEFRELITAYLDPRQGFTARLAMQKDSDPGDYDQLARFGEWNRTSAATTEVLT</sequence>
<dbReference type="STRING" id="515897.SAMN05421849_1401"/>
<dbReference type="OrthoDB" id="9780606at2"/>
<dbReference type="InterPro" id="IPR014153">
    <property type="entry name" value="Ds_break_AddB"/>
</dbReference>
<reference evidence="2 3" key="1">
    <citation type="submission" date="2017-01" db="EMBL/GenBank/DDBJ databases">
        <authorList>
            <person name="Mah S.A."/>
            <person name="Swanson W.J."/>
            <person name="Moy G.W."/>
            <person name="Vacquier V.D."/>
        </authorList>
    </citation>
    <scope>NUCLEOTIDE SEQUENCE [LARGE SCALE GENOMIC DNA]</scope>
    <source>
        <strain evidence="2 3">DSM 21219</strain>
    </source>
</reference>
<accession>A0A1R3WSL2</accession>
<keyword evidence="3" id="KW-1185">Reference proteome</keyword>
<dbReference type="Pfam" id="PF12705">
    <property type="entry name" value="PDDEXK_1"/>
    <property type="match status" value="1"/>
</dbReference>